<dbReference type="GO" id="GO:0005524">
    <property type="term" value="F:ATP binding"/>
    <property type="evidence" value="ECO:0007669"/>
    <property type="project" value="UniProtKB-KW"/>
</dbReference>
<evidence type="ECO:0000313" key="3">
    <source>
        <dbReference type="EMBL" id="VYT75272.1"/>
    </source>
</evidence>
<dbReference type="InterPro" id="IPR008513">
    <property type="entry name" value="tRNA(Met)_cyd_acetate_ligase"/>
</dbReference>
<dbReference type="RefSeq" id="WP_156624829.1">
    <property type="nucleotide sequence ID" value="NZ_CACRTO010000005.1"/>
</dbReference>
<dbReference type="EMBL" id="CACRTO010000005">
    <property type="protein sequence ID" value="VYT75272.1"/>
    <property type="molecule type" value="Genomic_DNA"/>
</dbReference>
<sequence>MNITGIITEYNPFHNGHLYHLNCAKKDTKSDGIVCVMSGNFVQRGEPSIIDKWKRAEMAVLNGVDLVIELPTFYALSSAEFFAKGSISILNNIGVVDNLFFGSECGDVDSLYKIAKVLTCESDEFKEIIKKNLEKGLTYVKAREIALVETLKDESLNTILSSSNNILGIEYIKAIIKLNSNIKPMTLKREGSNYNDSELNSIFSSATSIRNNLKDGKSIKNLEKYMPKPSIDILENLRNIKYPFVFSNDMFPYIRYKVLTNCINFNNISEIKEGLDNKIIKEIINSKNLDEFILNIKSKRYTYTKISRILSQIFISLDNYDFISLIDENNLYARVLAFNDTGKLILKDMKKKSSIPIITNLQKNNSNPLLSLDIQSSKAYSILNNRYNPLSDFLTSPIIK</sequence>
<keyword evidence="3" id="KW-0808">Transferase</keyword>
<dbReference type="GO" id="GO:0006400">
    <property type="term" value="P:tRNA modification"/>
    <property type="evidence" value="ECO:0007669"/>
    <property type="project" value="UniProtKB-UniRule"/>
</dbReference>
<dbReference type="Gene3D" id="3.40.50.620">
    <property type="entry name" value="HUPs"/>
    <property type="match status" value="1"/>
</dbReference>
<keyword evidence="2" id="KW-0694">RNA-binding</keyword>
<keyword evidence="2" id="KW-0067">ATP-binding</keyword>
<name>A0A6N2ZDY5_9CLOT</name>
<keyword evidence="1 2" id="KW-0819">tRNA processing</keyword>
<dbReference type="PANTHER" id="PTHR37825">
    <property type="entry name" value="TRNA(MET) CYTIDINE ACETATE LIGASE"/>
    <property type="match status" value="1"/>
</dbReference>
<dbReference type="GO" id="GO:0016779">
    <property type="term" value="F:nucleotidyltransferase activity"/>
    <property type="evidence" value="ECO:0007669"/>
    <property type="project" value="UniProtKB-KW"/>
</dbReference>
<keyword evidence="2" id="KW-0547">Nucleotide-binding</keyword>
<keyword evidence="2" id="KW-0436">Ligase</keyword>
<dbReference type="PANTHER" id="PTHR37825:SF1">
    <property type="entry name" value="TRNA(MET) CYTIDINE ACETATE LIGASE"/>
    <property type="match status" value="1"/>
</dbReference>
<dbReference type="Pfam" id="PF05636">
    <property type="entry name" value="HIGH_NTase1"/>
    <property type="match status" value="1"/>
</dbReference>
<dbReference type="InterPro" id="IPR014729">
    <property type="entry name" value="Rossmann-like_a/b/a_fold"/>
</dbReference>
<comment type="similarity">
    <text evidence="2">Belongs to the TmcAL family.</text>
</comment>
<evidence type="ECO:0000256" key="1">
    <source>
        <dbReference type="ARBA" id="ARBA00022694"/>
    </source>
</evidence>
<dbReference type="HAMAP" id="MF_01539">
    <property type="entry name" value="TmcAL"/>
    <property type="match status" value="1"/>
</dbReference>
<comment type="caution">
    <text evidence="2">Lacks conserved residue(s) required for the propagation of feature annotation.</text>
</comment>
<organism evidence="3">
    <name type="scientific">Clostridium tertium</name>
    <dbReference type="NCBI Taxonomy" id="1559"/>
    <lineage>
        <taxon>Bacteria</taxon>
        <taxon>Bacillati</taxon>
        <taxon>Bacillota</taxon>
        <taxon>Clostridia</taxon>
        <taxon>Eubacteriales</taxon>
        <taxon>Clostridiaceae</taxon>
        <taxon>Clostridium</taxon>
    </lineage>
</organism>
<dbReference type="GO" id="GO:0016879">
    <property type="term" value="F:ligase activity, forming carbon-nitrogen bonds"/>
    <property type="evidence" value="ECO:0007669"/>
    <property type="project" value="UniProtKB-UniRule"/>
</dbReference>
<feature type="binding site" evidence="2">
    <location>
        <begin position="7"/>
        <end position="20"/>
    </location>
    <ligand>
        <name>ATP</name>
        <dbReference type="ChEBI" id="CHEBI:30616"/>
    </ligand>
</feature>
<protein>
    <recommendedName>
        <fullName evidence="2">tRNA(Met) cytidine acetate ligase</fullName>
        <ecNumber evidence="2">6.3.4.-</ecNumber>
    </recommendedName>
</protein>
<keyword evidence="2" id="KW-0820">tRNA-binding</keyword>
<dbReference type="EC" id="6.3.4.-" evidence="2"/>
<dbReference type="SUPFAM" id="SSF52374">
    <property type="entry name" value="Nucleotidylyl transferase"/>
    <property type="match status" value="1"/>
</dbReference>
<dbReference type="NCBIfam" id="NF010191">
    <property type="entry name" value="PRK13670.1"/>
    <property type="match status" value="1"/>
</dbReference>
<proteinExistence type="inferred from homology"/>
<feature type="binding site" evidence="2">
    <location>
        <position position="164"/>
    </location>
    <ligand>
        <name>ATP</name>
        <dbReference type="ChEBI" id="CHEBI:30616"/>
    </ligand>
</feature>
<comment type="catalytic activity">
    <reaction evidence="2">
        <text>cytidine(34) in elongator tRNA(Met) + acetate + ATP = N(4)-acetylcytidine(34) in elongator tRNA(Met) + AMP + diphosphate</text>
        <dbReference type="Rhea" id="RHEA:58144"/>
        <dbReference type="Rhea" id="RHEA-COMP:10693"/>
        <dbReference type="Rhea" id="RHEA-COMP:10694"/>
        <dbReference type="ChEBI" id="CHEBI:30089"/>
        <dbReference type="ChEBI" id="CHEBI:30616"/>
        <dbReference type="ChEBI" id="CHEBI:33019"/>
        <dbReference type="ChEBI" id="CHEBI:74900"/>
        <dbReference type="ChEBI" id="CHEBI:82748"/>
        <dbReference type="ChEBI" id="CHEBI:456215"/>
    </reaction>
</comment>
<dbReference type="AlphaFoldDB" id="A0A6N2ZDY5"/>
<comment type="function">
    <text evidence="2">Catalyzes the formation of N(4)-acetylcytidine (ac(4)C) at the wobble position of elongator tRNA(Met), using acetate and ATP as substrates. First activates an acetate ion to form acetyladenylate (Ac-AMP) and then transfers the acetyl group to tRNA to form ac(4)C34.</text>
</comment>
<gene>
    <name evidence="3" type="primary">nadD_1</name>
    <name evidence="2" type="synonym">tmcAL</name>
    <name evidence="3" type="ORF">CTLFYP3_00601</name>
</gene>
<comment type="subcellular location">
    <subcellularLocation>
        <location evidence="2">Cytoplasm</location>
    </subcellularLocation>
</comment>
<feature type="binding site" evidence="2">
    <location>
        <position position="102"/>
    </location>
    <ligand>
        <name>ATP</name>
        <dbReference type="ChEBI" id="CHEBI:30616"/>
    </ligand>
</feature>
<keyword evidence="3" id="KW-0548">Nucleotidyltransferase</keyword>
<accession>A0A6N2ZDY5</accession>
<reference evidence="3" key="1">
    <citation type="submission" date="2019-11" db="EMBL/GenBank/DDBJ databases">
        <authorList>
            <person name="Feng L."/>
        </authorList>
    </citation>
    <scope>NUCLEOTIDE SEQUENCE</scope>
    <source>
        <strain evidence="3">CTertiumLFYP3</strain>
    </source>
</reference>
<evidence type="ECO:0000256" key="2">
    <source>
        <dbReference type="HAMAP-Rule" id="MF_01539"/>
    </source>
</evidence>
<dbReference type="GO" id="GO:0005737">
    <property type="term" value="C:cytoplasm"/>
    <property type="evidence" value="ECO:0007669"/>
    <property type="project" value="UniProtKB-SubCell"/>
</dbReference>
<dbReference type="GO" id="GO:0000049">
    <property type="term" value="F:tRNA binding"/>
    <property type="evidence" value="ECO:0007669"/>
    <property type="project" value="UniProtKB-KW"/>
</dbReference>
<feature type="binding site" evidence="2">
    <location>
        <position position="189"/>
    </location>
    <ligand>
        <name>ATP</name>
        <dbReference type="ChEBI" id="CHEBI:30616"/>
    </ligand>
</feature>
<keyword evidence="2" id="KW-0963">Cytoplasm</keyword>